<dbReference type="InterPro" id="IPR010591">
    <property type="entry name" value="ATP11"/>
</dbReference>
<dbReference type="PANTHER" id="PTHR13126:SF0">
    <property type="entry name" value="ATP SYNTHASE MITOCHONDRIAL F1 COMPLEX ASSEMBLY FACTOR 1"/>
    <property type="match status" value="1"/>
</dbReference>
<evidence type="ECO:0000256" key="1">
    <source>
        <dbReference type="ARBA" id="ARBA00004173"/>
    </source>
</evidence>
<evidence type="ECO:0000256" key="4">
    <source>
        <dbReference type="ARBA" id="ARBA00023128"/>
    </source>
</evidence>
<keyword evidence="4" id="KW-0496">Mitochondrion</keyword>
<dbReference type="OrthoDB" id="16535at2759"/>
<dbReference type="GO" id="GO:0033615">
    <property type="term" value="P:mitochondrial proton-transporting ATP synthase complex assembly"/>
    <property type="evidence" value="ECO:0007669"/>
    <property type="project" value="TreeGrafter"/>
</dbReference>
<protein>
    <submittedName>
        <fullName evidence="5">Atp11 protein</fullName>
    </submittedName>
</protein>
<evidence type="ECO:0000256" key="2">
    <source>
        <dbReference type="ARBA" id="ARBA00009116"/>
    </source>
</evidence>
<proteinExistence type="inferred from homology"/>
<comment type="similarity">
    <text evidence="2">Belongs to the ATP11 family.</text>
</comment>
<evidence type="ECO:0000313" key="6">
    <source>
        <dbReference type="Proteomes" id="UP000039865"/>
    </source>
</evidence>
<reference evidence="5 6" key="1">
    <citation type="submission" date="2014-06" db="EMBL/GenBank/DDBJ databases">
        <authorList>
            <person name="Swart Estienne"/>
        </authorList>
    </citation>
    <scope>NUCLEOTIDE SEQUENCE [LARGE SCALE GENOMIC DNA]</scope>
    <source>
        <strain evidence="5 6">130c</strain>
    </source>
</reference>
<dbReference type="GO" id="GO:0005739">
    <property type="term" value="C:mitochondrion"/>
    <property type="evidence" value="ECO:0007669"/>
    <property type="project" value="UniProtKB-SubCell"/>
</dbReference>
<comment type="subcellular location">
    <subcellularLocation>
        <location evidence="1">Mitochondrion</location>
    </subcellularLocation>
</comment>
<organism evidence="5 6">
    <name type="scientific">Stylonychia lemnae</name>
    <name type="common">Ciliate</name>
    <dbReference type="NCBI Taxonomy" id="5949"/>
    <lineage>
        <taxon>Eukaryota</taxon>
        <taxon>Sar</taxon>
        <taxon>Alveolata</taxon>
        <taxon>Ciliophora</taxon>
        <taxon>Intramacronucleata</taxon>
        <taxon>Spirotrichea</taxon>
        <taxon>Stichotrichia</taxon>
        <taxon>Sporadotrichida</taxon>
        <taxon>Oxytrichidae</taxon>
        <taxon>Stylonychinae</taxon>
        <taxon>Stylonychia</taxon>
    </lineage>
</organism>
<dbReference type="EMBL" id="CCKQ01018597">
    <property type="protein sequence ID" value="CDW90570.1"/>
    <property type="molecule type" value="Genomic_DNA"/>
</dbReference>
<evidence type="ECO:0000313" key="5">
    <source>
        <dbReference type="EMBL" id="CDW90570.1"/>
    </source>
</evidence>
<dbReference type="Pfam" id="PF06644">
    <property type="entry name" value="ATP11"/>
    <property type="match status" value="1"/>
</dbReference>
<keyword evidence="6" id="KW-1185">Reference proteome</keyword>
<accession>A0A078B7S6</accession>
<dbReference type="OMA" id="RCEIKDE"/>
<dbReference type="PANTHER" id="PTHR13126">
    <property type="entry name" value="CHAPERONE ATP11"/>
    <property type="match status" value="1"/>
</dbReference>
<keyword evidence="3" id="KW-0809">Transit peptide</keyword>
<dbReference type="AlphaFoldDB" id="A0A078B7S6"/>
<name>A0A078B7S6_STYLE</name>
<dbReference type="Proteomes" id="UP000039865">
    <property type="component" value="Unassembled WGS sequence"/>
</dbReference>
<dbReference type="InParanoid" id="A0A078B7S6"/>
<evidence type="ECO:0000256" key="3">
    <source>
        <dbReference type="ARBA" id="ARBA00022946"/>
    </source>
</evidence>
<sequence>MKSLLQYQKRGFSFTYPCPRKLREIVKISLFEKETPEVISEIWDDYHNTKAHAISKVIPQSLYLRLLSNGQTSPMFIFPVPKDAGYFMLLSQNQQKSFIFTYLEDFKKNPLTANPYLVLTCFDELVRTKGVALIRGDVIGQLNKNEAKTVLEKLLNSYLIDSQFETIKQFNHQPQQFNYENYTQESLQDFRRIYDEVKNTIPKQKDVGVHRKQTWYL</sequence>
<gene>
    <name evidence="5" type="primary">Contig13394.g14295</name>
    <name evidence="5" type="ORF">STYLEM_19715</name>
</gene>